<evidence type="ECO:0000313" key="9">
    <source>
        <dbReference type="Proteomes" id="UP000701680"/>
    </source>
</evidence>
<protein>
    <submittedName>
        <fullName evidence="7">Peptidoglycan DD-metalloendopeptidase family protein</fullName>
    </submittedName>
</protein>
<dbReference type="EMBL" id="JAAITX010000004">
    <property type="protein sequence ID" value="NVH58435.1"/>
    <property type="molecule type" value="Genomic_DNA"/>
</dbReference>
<dbReference type="InterPro" id="IPR050570">
    <property type="entry name" value="Cell_wall_metabolism_enzyme"/>
</dbReference>
<accession>A0A850HGM7</accession>
<evidence type="ECO:0000259" key="4">
    <source>
        <dbReference type="Pfam" id="PF01551"/>
    </source>
</evidence>
<dbReference type="RefSeq" id="WP_173814684.1">
    <property type="nucleotide sequence ID" value="NZ_JAAITX010000004.1"/>
</dbReference>
<gene>
    <name evidence="7" type="ORF">G5A66_07200</name>
    <name evidence="6" type="ORF">G5A75_07220</name>
</gene>
<dbReference type="Proteomes" id="UP000528555">
    <property type="component" value="Unassembled WGS sequence"/>
</dbReference>
<proteinExistence type="predicted"/>
<comment type="caution">
    <text evidence="7">The sequence shown here is derived from an EMBL/GenBank/DDBJ whole genome shotgun (WGS) entry which is preliminary data.</text>
</comment>
<evidence type="ECO:0000313" key="7">
    <source>
        <dbReference type="EMBL" id="NVH58435.1"/>
    </source>
</evidence>
<dbReference type="Pfam" id="PF01551">
    <property type="entry name" value="Peptidase_M23"/>
    <property type="match status" value="1"/>
</dbReference>
<dbReference type="InterPro" id="IPR057309">
    <property type="entry name" value="PcsB_CC"/>
</dbReference>
<dbReference type="Pfam" id="PF24568">
    <property type="entry name" value="CC_PcsB"/>
    <property type="match status" value="1"/>
</dbReference>
<evidence type="ECO:0000313" key="8">
    <source>
        <dbReference type="Proteomes" id="UP000528555"/>
    </source>
</evidence>
<evidence type="ECO:0000313" key="6">
    <source>
        <dbReference type="EMBL" id="NSK14661.1"/>
    </source>
</evidence>
<dbReference type="Proteomes" id="UP000701680">
    <property type="component" value="Unassembled WGS sequence"/>
</dbReference>
<keyword evidence="1 3" id="KW-0732">Signal</keyword>
<dbReference type="InterPro" id="IPR016047">
    <property type="entry name" value="M23ase_b-sheet_dom"/>
</dbReference>
<organism evidence="7 8">
    <name type="scientific">Dorea phocaeensis</name>
    <dbReference type="NCBI Taxonomy" id="2040291"/>
    <lineage>
        <taxon>Bacteria</taxon>
        <taxon>Bacillati</taxon>
        <taxon>Bacillota</taxon>
        <taxon>Clostridia</taxon>
        <taxon>Lachnospirales</taxon>
        <taxon>Lachnospiraceae</taxon>
        <taxon>Dorea</taxon>
    </lineage>
</organism>
<feature type="domain" description="M23ase beta-sheet core" evidence="4">
    <location>
        <begin position="271"/>
        <end position="365"/>
    </location>
</feature>
<dbReference type="EMBL" id="JAAIUO010000004">
    <property type="protein sequence ID" value="NSK14661.1"/>
    <property type="molecule type" value="Genomic_DNA"/>
</dbReference>
<dbReference type="Gene3D" id="2.70.70.10">
    <property type="entry name" value="Glucose Permease (Domain IIA)"/>
    <property type="match status" value="1"/>
</dbReference>
<feature type="domain" description="Peptidoglycan hydrolase PcsB coiled-coil" evidence="5">
    <location>
        <begin position="87"/>
        <end position="157"/>
    </location>
</feature>
<feature type="coiled-coil region" evidence="2">
    <location>
        <begin position="145"/>
        <end position="228"/>
    </location>
</feature>
<dbReference type="AlphaFoldDB" id="A0A850HGM7"/>
<sequence length="369" mass="40418">MKGKKKIVSLLLATTLCFGMAVQVEAAGIDEAKKKAEELENQKKAAEAEKESLTTQLADIISDMEETKTKIEDMEEEITAKEEELIEAKIDESNQYDSMKKRIQYMYENGNTQFIEILCASQSIGDFLNNAEYITTISEYDRDMLTEFQEVVETVEKQEKELQEEYDDLEVMQNDLIAKQTEVESTISGKDAEISELDTKLGDAKATLAELEEAAATAARKQNEANNGYSPNAGGSLISGNGRFAHPCPGYTYISSEFGWRPRPIPGASSNHKGMDFAAGTGTPIYAADSGRVLQASYSGNAGNLVIIDHGGGLQTYYMHTNQMFVRAGQTVSKGDNIATVGNTGNSSGPHLHFQVMQNGTPVNPRNFL</sequence>
<feature type="coiled-coil region" evidence="2">
    <location>
        <begin position="22"/>
        <end position="91"/>
    </location>
</feature>
<dbReference type="GO" id="GO:0004222">
    <property type="term" value="F:metalloendopeptidase activity"/>
    <property type="evidence" value="ECO:0007669"/>
    <property type="project" value="TreeGrafter"/>
</dbReference>
<dbReference type="CDD" id="cd12797">
    <property type="entry name" value="M23_peptidase"/>
    <property type="match status" value="1"/>
</dbReference>
<feature type="chain" id="PRO_5032917226" evidence="3">
    <location>
        <begin position="27"/>
        <end position="369"/>
    </location>
</feature>
<dbReference type="PANTHER" id="PTHR21666">
    <property type="entry name" value="PEPTIDASE-RELATED"/>
    <property type="match status" value="1"/>
</dbReference>
<dbReference type="PANTHER" id="PTHR21666:SF289">
    <property type="entry name" value="L-ALA--D-GLU ENDOPEPTIDASE"/>
    <property type="match status" value="1"/>
</dbReference>
<reference evidence="8 9" key="1">
    <citation type="journal article" date="2020" name="Cell Host Microbe">
        <title>Functional and Genomic Variation between Human-Derived Isolates of Lachnospiraceae Reveals Inter- and Intra-Species Diversity.</title>
        <authorList>
            <person name="Sorbara M.T."/>
            <person name="Littmann E.R."/>
            <person name="Fontana E."/>
            <person name="Moody T.U."/>
            <person name="Kohout C.E."/>
            <person name="Gjonbalaj M."/>
            <person name="Eaton V."/>
            <person name="Seok R."/>
            <person name="Leiner I.M."/>
            <person name="Pamer E.G."/>
        </authorList>
    </citation>
    <scope>NUCLEOTIDE SEQUENCE [LARGE SCALE GENOMIC DNA]</scope>
    <source>
        <strain evidence="7 8">MSK.17.11</strain>
        <strain evidence="6 9">MSK.17.38</strain>
    </source>
</reference>
<dbReference type="SUPFAM" id="SSF51261">
    <property type="entry name" value="Duplicated hybrid motif"/>
    <property type="match status" value="1"/>
</dbReference>
<evidence type="ECO:0000256" key="1">
    <source>
        <dbReference type="ARBA" id="ARBA00022729"/>
    </source>
</evidence>
<evidence type="ECO:0000256" key="2">
    <source>
        <dbReference type="SAM" id="Coils"/>
    </source>
</evidence>
<reference evidence="7" key="2">
    <citation type="submission" date="2020-02" db="EMBL/GenBank/DDBJ databases">
        <authorList>
            <person name="Littmann E."/>
            <person name="Sorbara M."/>
        </authorList>
    </citation>
    <scope>NUCLEOTIDE SEQUENCE</scope>
    <source>
        <strain evidence="7">MSK.17.11</strain>
        <strain evidence="6">MSK.17.38</strain>
    </source>
</reference>
<keyword evidence="2" id="KW-0175">Coiled coil</keyword>
<dbReference type="InterPro" id="IPR011055">
    <property type="entry name" value="Dup_hybrid_motif"/>
</dbReference>
<evidence type="ECO:0000259" key="5">
    <source>
        <dbReference type="Pfam" id="PF24568"/>
    </source>
</evidence>
<keyword evidence="8" id="KW-1185">Reference proteome</keyword>
<dbReference type="Gene3D" id="6.10.250.3150">
    <property type="match status" value="1"/>
</dbReference>
<name>A0A850HGM7_9FIRM</name>
<evidence type="ECO:0000256" key="3">
    <source>
        <dbReference type="SAM" id="SignalP"/>
    </source>
</evidence>
<feature type="signal peptide" evidence="3">
    <location>
        <begin position="1"/>
        <end position="26"/>
    </location>
</feature>